<feature type="transmembrane region" description="Helical" evidence="1">
    <location>
        <begin position="79"/>
        <end position="96"/>
    </location>
</feature>
<evidence type="ECO:0000313" key="2">
    <source>
        <dbReference type="EMBL" id="TWT79529.1"/>
    </source>
</evidence>
<comment type="caution">
    <text evidence="2">The sequence shown here is derived from an EMBL/GenBank/DDBJ whole genome shotgun (WGS) entry which is preliminary data.</text>
</comment>
<name>A0A5C5YWV8_9BACT</name>
<protein>
    <submittedName>
        <fullName evidence="2">Uncharacterized protein</fullName>
    </submittedName>
</protein>
<dbReference type="AlphaFoldDB" id="A0A5C5YWV8"/>
<gene>
    <name evidence="2" type="ORF">CA13_09330</name>
</gene>
<feature type="transmembrane region" description="Helical" evidence="1">
    <location>
        <begin position="102"/>
        <end position="123"/>
    </location>
</feature>
<sequence>MTDDLHVFGNVDRLPVACSLYTATCAFVFAIFYSAYSPFSLFAIPFGAILGYIAAYLRQRFTTPRYSFATIPKSKRTHVLTYVSAIASTLAIWHIATGNWMGLWSVIAMGGLAILMISSDFGYLTPQLDGRDNCE</sequence>
<feature type="transmembrane region" description="Helical" evidence="1">
    <location>
        <begin position="39"/>
        <end position="58"/>
    </location>
</feature>
<feature type="transmembrane region" description="Helical" evidence="1">
    <location>
        <begin position="14"/>
        <end position="33"/>
    </location>
</feature>
<evidence type="ECO:0000256" key="1">
    <source>
        <dbReference type="SAM" id="Phobius"/>
    </source>
</evidence>
<evidence type="ECO:0000313" key="3">
    <source>
        <dbReference type="Proteomes" id="UP000315010"/>
    </source>
</evidence>
<keyword evidence="1" id="KW-1133">Transmembrane helix</keyword>
<organism evidence="2 3">
    <name type="scientific">Novipirellula herctigrandis</name>
    <dbReference type="NCBI Taxonomy" id="2527986"/>
    <lineage>
        <taxon>Bacteria</taxon>
        <taxon>Pseudomonadati</taxon>
        <taxon>Planctomycetota</taxon>
        <taxon>Planctomycetia</taxon>
        <taxon>Pirellulales</taxon>
        <taxon>Pirellulaceae</taxon>
        <taxon>Novipirellula</taxon>
    </lineage>
</organism>
<keyword evidence="1" id="KW-0472">Membrane</keyword>
<keyword evidence="1" id="KW-0812">Transmembrane</keyword>
<reference evidence="2 3" key="1">
    <citation type="submission" date="2019-02" db="EMBL/GenBank/DDBJ databases">
        <title>Deep-cultivation of Planctomycetes and their phenomic and genomic characterization uncovers novel biology.</title>
        <authorList>
            <person name="Wiegand S."/>
            <person name="Jogler M."/>
            <person name="Boedeker C."/>
            <person name="Pinto D."/>
            <person name="Vollmers J."/>
            <person name="Rivas-Marin E."/>
            <person name="Kohn T."/>
            <person name="Peeters S.H."/>
            <person name="Heuer A."/>
            <person name="Rast P."/>
            <person name="Oberbeckmann S."/>
            <person name="Bunk B."/>
            <person name="Jeske O."/>
            <person name="Meyerdierks A."/>
            <person name="Storesund J.E."/>
            <person name="Kallscheuer N."/>
            <person name="Luecker S."/>
            <person name="Lage O.M."/>
            <person name="Pohl T."/>
            <person name="Merkel B.J."/>
            <person name="Hornburger P."/>
            <person name="Mueller R.-W."/>
            <person name="Bruemmer F."/>
            <person name="Labrenz M."/>
            <person name="Spormann A.M."/>
            <person name="Op Den Camp H."/>
            <person name="Overmann J."/>
            <person name="Amann R."/>
            <person name="Jetten M.S.M."/>
            <person name="Mascher T."/>
            <person name="Medema M.H."/>
            <person name="Devos D.P."/>
            <person name="Kaster A.-K."/>
            <person name="Ovreas L."/>
            <person name="Rohde M."/>
            <person name="Galperin M.Y."/>
            <person name="Jogler C."/>
        </authorList>
    </citation>
    <scope>NUCLEOTIDE SEQUENCE [LARGE SCALE GENOMIC DNA]</scope>
    <source>
        <strain evidence="2 3">CA13</strain>
    </source>
</reference>
<dbReference type="EMBL" id="SJPJ01000001">
    <property type="protein sequence ID" value="TWT79529.1"/>
    <property type="molecule type" value="Genomic_DNA"/>
</dbReference>
<keyword evidence="3" id="KW-1185">Reference proteome</keyword>
<accession>A0A5C5YWV8</accession>
<proteinExistence type="predicted"/>
<dbReference type="Proteomes" id="UP000315010">
    <property type="component" value="Unassembled WGS sequence"/>
</dbReference>